<comment type="caution">
    <text evidence="2">The sequence shown here is derived from an EMBL/GenBank/DDBJ whole genome shotgun (WGS) entry which is preliminary data.</text>
</comment>
<reference evidence="2" key="1">
    <citation type="submission" date="2022-08" db="EMBL/GenBank/DDBJ databases">
        <title>A Global Phylogenomic Analysis of the Shiitake Genus Lentinula.</title>
        <authorList>
            <consortium name="DOE Joint Genome Institute"/>
            <person name="Sierra-Patev S."/>
            <person name="Min B."/>
            <person name="Naranjo-Ortiz M."/>
            <person name="Looney B."/>
            <person name="Konkel Z."/>
            <person name="Slot J.C."/>
            <person name="Sakamoto Y."/>
            <person name="Steenwyk J.L."/>
            <person name="Rokas A."/>
            <person name="Carro J."/>
            <person name="Camarero S."/>
            <person name="Ferreira P."/>
            <person name="Molpeceres G."/>
            <person name="Ruiz-Duenas F.J."/>
            <person name="Serrano A."/>
            <person name="Henrissat B."/>
            <person name="Drula E."/>
            <person name="Hughes K.W."/>
            <person name="Mata J.L."/>
            <person name="Ishikawa N.K."/>
            <person name="Vargas-Isla R."/>
            <person name="Ushijima S."/>
            <person name="Smith C.A."/>
            <person name="Ahrendt S."/>
            <person name="Andreopoulos W."/>
            <person name="He G."/>
            <person name="Labutti K."/>
            <person name="Lipzen A."/>
            <person name="Ng V."/>
            <person name="Riley R."/>
            <person name="Sandor L."/>
            <person name="Barry K."/>
            <person name="Martinez A.T."/>
            <person name="Xiao Y."/>
            <person name="Gibbons J.G."/>
            <person name="Terashima K."/>
            <person name="Grigoriev I.V."/>
            <person name="Hibbett D.S."/>
        </authorList>
    </citation>
    <scope>NUCLEOTIDE SEQUENCE</scope>
    <source>
        <strain evidence="2">RHP3577 ss4</strain>
    </source>
</reference>
<name>A0ABQ8VR45_9AGAR</name>
<feature type="region of interest" description="Disordered" evidence="1">
    <location>
        <begin position="59"/>
        <end position="88"/>
    </location>
</feature>
<accession>A0ABQ8VR45</accession>
<sequence>MTPSIEVRNSKAGSQPDKYATYSLKPQGNANGGTYFCKGNLRVMSFLLRSHTLRFADSAGGTTSGSGSAGDRSSGILVPPQKTMSPVSEPPVANWFTSSAAAKAQIDPSTRKFVVKVSHTRTGALDQFFLRVKLQETGVVEEIHPVDLTDEEVVSEGFEANYPKFDELSTLSLEESNSGELELQVFSGRTRTRAIVFGMDRMIAIRVERLVVEQKRWVFKGEIRSL</sequence>
<feature type="region of interest" description="Disordered" evidence="1">
    <location>
        <begin position="1"/>
        <end position="24"/>
    </location>
</feature>
<organism evidence="2 3">
    <name type="scientific">Lentinula lateritia</name>
    <dbReference type="NCBI Taxonomy" id="40482"/>
    <lineage>
        <taxon>Eukaryota</taxon>
        <taxon>Fungi</taxon>
        <taxon>Dikarya</taxon>
        <taxon>Basidiomycota</taxon>
        <taxon>Agaricomycotina</taxon>
        <taxon>Agaricomycetes</taxon>
        <taxon>Agaricomycetidae</taxon>
        <taxon>Agaricales</taxon>
        <taxon>Marasmiineae</taxon>
        <taxon>Omphalotaceae</taxon>
        <taxon>Lentinula</taxon>
    </lineage>
</organism>
<evidence type="ECO:0000313" key="2">
    <source>
        <dbReference type="EMBL" id="KAJ4498781.1"/>
    </source>
</evidence>
<gene>
    <name evidence="2" type="ORF">C8R41DRAFT_900871</name>
</gene>
<proteinExistence type="predicted"/>
<dbReference type="EMBL" id="JANVFT010000014">
    <property type="protein sequence ID" value="KAJ4498781.1"/>
    <property type="molecule type" value="Genomic_DNA"/>
</dbReference>
<evidence type="ECO:0000256" key="1">
    <source>
        <dbReference type="SAM" id="MobiDB-lite"/>
    </source>
</evidence>
<protein>
    <submittedName>
        <fullName evidence="2">Uncharacterized protein</fullName>
    </submittedName>
</protein>
<keyword evidence="3" id="KW-1185">Reference proteome</keyword>
<dbReference type="Proteomes" id="UP001150217">
    <property type="component" value="Unassembled WGS sequence"/>
</dbReference>
<evidence type="ECO:0000313" key="3">
    <source>
        <dbReference type="Proteomes" id="UP001150217"/>
    </source>
</evidence>